<dbReference type="GO" id="GO:0018872">
    <property type="term" value="P:arsonoacetate metabolic process"/>
    <property type="evidence" value="ECO:0007669"/>
    <property type="project" value="Ensembl"/>
</dbReference>
<evidence type="ECO:0000256" key="1">
    <source>
        <dbReference type="ARBA" id="ARBA00022679"/>
    </source>
</evidence>
<dbReference type="EMBL" id="AGTP01072667">
    <property type="status" value="NOT_ANNOTATED_CDS"/>
    <property type="molecule type" value="Genomic_DNA"/>
</dbReference>
<organism evidence="11 12">
    <name type="scientific">Ictidomys tridecemlineatus</name>
    <name type="common">Thirteen-lined ground squirrel</name>
    <name type="synonym">Spermophilus tridecemlineatus</name>
    <dbReference type="NCBI Taxonomy" id="43179"/>
    <lineage>
        <taxon>Eukaryota</taxon>
        <taxon>Metazoa</taxon>
        <taxon>Chordata</taxon>
        <taxon>Craniata</taxon>
        <taxon>Vertebrata</taxon>
        <taxon>Euteleostomi</taxon>
        <taxon>Mammalia</taxon>
        <taxon>Eutheria</taxon>
        <taxon>Euarchontoglires</taxon>
        <taxon>Glires</taxon>
        <taxon>Rodentia</taxon>
        <taxon>Sciuromorpha</taxon>
        <taxon>Sciuridae</taxon>
        <taxon>Xerinae</taxon>
        <taxon>Marmotini</taxon>
        <taxon>Ictidomys</taxon>
    </lineage>
</organism>
<feature type="domain" description="Methyltransferase" evidence="10">
    <location>
        <begin position="68"/>
        <end position="212"/>
    </location>
</feature>
<dbReference type="EMBL" id="AGTP01072666">
    <property type="status" value="NOT_ANNOTATED_CDS"/>
    <property type="molecule type" value="Genomic_DNA"/>
</dbReference>
<keyword evidence="12" id="KW-1185">Reference proteome</keyword>
<evidence type="ECO:0000313" key="11">
    <source>
        <dbReference type="Ensembl" id="ENSSTOP00000012979.3"/>
    </source>
</evidence>
<evidence type="ECO:0000259" key="10">
    <source>
        <dbReference type="Pfam" id="PF13847"/>
    </source>
</evidence>
<feature type="region of interest" description="Disordered" evidence="9">
    <location>
        <begin position="1"/>
        <end position="20"/>
    </location>
</feature>
<dbReference type="InterPro" id="IPR026669">
    <property type="entry name" value="Arsenite_MeTrfase-like"/>
</dbReference>
<dbReference type="GO" id="GO:0005829">
    <property type="term" value="C:cytosol"/>
    <property type="evidence" value="ECO:0007669"/>
    <property type="project" value="TreeGrafter"/>
</dbReference>
<evidence type="ECO:0000256" key="9">
    <source>
        <dbReference type="SAM" id="MobiDB-lite"/>
    </source>
</evidence>
<dbReference type="PANTHER" id="PTHR43675">
    <property type="entry name" value="ARSENITE METHYLTRANSFERASE"/>
    <property type="match status" value="1"/>
</dbReference>
<name>I3MN10_ICTTR</name>
<dbReference type="EC" id="2.1.1.137" evidence="4"/>
<dbReference type="Pfam" id="PF13847">
    <property type="entry name" value="Methyltransf_31"/>
    <property type="match status" value="1"/>
</dbReference>
<evidence type="ECO:0000256" key="2">
    <source>
        <dbReference type="ARBA" id="ARBA00022691"/>
    </source>
</evidence>
<dbReference type="CDD" id="cd02440">
    <property type="entry name" value="AdoMet_MTases"/>
    <property type="match status" value="1"/>
</dbReference>
<dbReference type="FunFam" id="3.40.50.150:FF:000306">
    <property type="entry name" value="Arsenite methyltransferase"/>
    <property type="match status" value="1"/>
</dbReference>
<comment type="catalytic activity">
    <reaction evidence="7">
        <text>arsenic triglutathione + 2 [thioredoxin]-dithiol + 2 S-adenosyl-L-methionine + H2O = dimethylarsinous acid + 2 [thioredoxin]-disulfide + 3 glutathione + 2 S-adenosyl-L-homocysteine + 2 H(+)</text>
        <dbReference type="Rhea" id="RHEA:69464"/>
        <dbReference type="Rhea" id="RHEA-COMP:10698"/>
        <dbReference type="Rhea" id="RHEA-COMP:10700"/>
        <dbReference type="ChEBI" id="CHEBI:15377"/>
        <dbReference type="ChEBI" id="CHEBI:15378"/>
        <dbReference type="ChEBI" id="CHEBI:23808"/>
        <dbReference type="ChEBI" id="CHEBI:29950"/>
        <dbReference type="ChEBI" id="CHEBI:50058"/>
        <dbReference type="ChEBI" id="CHEBI:57856"/>
        <dbReference type="ChEBI" id="CHEBI:57925"/>
        <dbReference type="ChEBI" id="CHEBI:59789"/>
        <dbReference type="ChEBI" id="CHEBI:183640"/>
        <dbReference type="EC" id="2.1.1.137"/>
    </reaction>
</comment>
<comment type="similarity">
    <text evidence="3">Belongs to the methyltransferase superfamily. Arsenite methyltransferase family.</text>
</comment>
<keyword evidence="2" id="KW-0949">S-adenosyl-L-methionine</keyword>
<comment type="catalytic activity">
    <reaction evidence="8">
        <text>arsenic triglutathione + 3 [thioredoxin]-dithiol + 3 S-adenosyl-L-methionine = trimethylarsine + 3 [thioredoxin]-disulfide + 3 glutathione + 3 S-adenosyl-L-homocysteine + 3 H(+)</text>
        <dbReference type="Rhea" id="RHEA:69432"/>
        <dbReference type="Rhea" id="RHEA-COMP:10698"/>
        <dbReference type="Rhea" id="RHEA-COMP:10700"/>
        <dbReference type="ChEBI" id="CHEBI:15378"/>
        <dbReference type="ChEBI" id="CHEBI:27130"/>
        <dbReference type="ChEBI" id="CHEBI:29950"/>
        <dbReference type="ChEBI" id="CHEBI:50058"/>
        <dbReference type="ChEBI" id="CHEBI:57856"/>
        <dbReference type="ChEBI" id="CHEBI:57925"/>
        <dbReference type="ChEBI" id="CHEBI:59789"/>
        <dbReference type="ChEBI" id="CHEBI:183640"/>
        <dbReference type="EC" id="2.1.1.137"/>
    </reaction>
</comment>
<evidence type="ECO:0000256" key="6">
    <source>
        <dbReference type="ARBA" id="ARBA00047941"/>
    </source>
</evidence>
<dbReference type="GeneTree" id="ENSGT00390000001742"/>
<dbReference type="GO" id="GO:0030791">
    <property type="term" value="F:arsenite methyltransferase activity"/>
    <property type="evidence" value="ECO:0007669"/>
    <property type="project" value="UniProtKB-EC"/>
</dbReference>
<evidence type="ECO:0000256" key="4">
    <source>
        <dbReference type="ARBA" id="ARBA00034521"/>
    </source>
</evidence>
<dbReference type="SUPFAM" id="SSF53335">
    <property type="entry name" value="S-adenosyl-L-methionine-dependent methyltransferases"/>
    <property type="match status" value="1"/>
</dbReference>
<gene>
    <name evidence="11" type="primary">AS3MT</name>
</gene>
<dbReference type="Ensembl" id="ENSSTOT00000014488.3">
    <property type="protein sequence ID" value="ENSSTOP00000012979.3"/>
    <property type="gene ID" value="ENSSTOG00000014490.3"/>
</dbReference>
<dbReference type="InterPro" id="IPR029063">
    <property type="entry name" value="SAM-dependent_MTases_sf"/>
</dbReference>
<reference evidence="12" key="1">
    <citation type="submission" date="2011-11" db="EMBL/GenBank/DDBJ databases">
        <title>The Draft Genome of Spermophilus tridecemlineatus.</title>
        <authorList>
            <consortium name="The Broad Institute Genome Assembly &amp; Analysis Group"/>
            <consortium name="Computational R&amp;D Group"/>
            <consortium name="and Sequencing Platform"/>
            <person name="Di Palma F."/>
            <person name="Alfoldi J."/>
            <person name="Johnson J."/>
            <person name="Berlin A."/>
            <person name="Gnerre S."/>
            <person name="Jaffe D."/>
            <person name="MacCallum I."/>
            <person name="Young S."/>
            <person name="Walker B.J."/>
            <person name="Lindblad-Toh K."/>
        </authorList>
    </citation>
    <scope>NUCLEOTIDE SEQUENCE [LARGE SCALE GENOMIC DNA]</scope>
</reference>
<dbReference type="PANTHER" id="PTHR43675:SF8">
    <property type="entry name" value="ARSENITE METHYLTRANSFERASE"/>
    <property type="match status" value="1"/>
</dbReference>
<dbReference type="InterPro" id="IPR025714">
    <property type="entry name" value="Methyltranfer_dom"/>
</dbReference>
<dbReference type="HOGENOM" id="CLU_052868_0_1_1"/>
<keyword evidence="1" id="KW-0808">Transferase</keyword>
<evidence type="ECO:0000256" key="5">
    <source>
        <dbReference type="ARBA" id="ARBA00034545"/>
    </source>
</evidence>
<sequence>VAAPRDAESQKVGAVGPGRTSKDLQTNACVTVARPVPKHIREALQNVHEEVTLRYYGCGLVIPECLENCWILDLGSGSGRDCYALSQLVGEKGHVTGIDMTEGQVEVAKKYLDYHMEKYGFQTSNVTFIHGYIEKLAEAGIQNESYDIVISNCVINLVPDKEQVLQEVYRVLKHGGELYFSDVYASLELPEEIKTHKVLWGECLGGALYWKDLFFLAQKIGFCPPRLVTANLITIQNKELERIIGDCRFVSATFRLFKLPNTGPTERCQTIYSGGITGHEKQLIFDANFIFKVNKNTHGTGAGRSVVELLLDIITDPFKLAEDSNKKPKCASSVAGGCCGKKRSC</sequence>
<reference evidence="11" key="3">
    <citation type="submission" date="2025-09" db="UniProtKB">
        <authorList>
            <consortium name="Ensembl"/>
        </authorList>
    </citation>
    <scope>IDENTIFICATION</scope>
</reference>
<dbReference type="Gene3D" id="3.40.50.150">
    <property type="entry name" value="Vaccinia Virus protein VP39"/>
    <property type="match status" value="1"/>
</dbReference>
<evidence type="ECO:0000256" key="3">
    <source>
        <dbReference type="ARBA" id="ARBA00034487"/>
    </source>
</evidence>
<comment type="catalytic activity">
    <reaction evidence="6">
        <text>arsenic triglutathione + [thioredoxin]-dithiol + S-adenosyl-L-methionine + 2 H2O = methylarsonous acid + [thioredoxin]-disulfide + 3 glutathione + S-adenosyl-L-homocysteine + H(+)</text>
        <dbReference type="Rhea" id="RHEA:69460"/>
        <dbReference type="Rhea" id="RHEA-COMP:10698"/>
        <dbReference type="Rhea" id="RHEA-COMP:10700"/>
        <dbReference type="ChEBI" id="CHEBI:15377"/>
        <dbReference type="ChEBI" id="CHEBI:15378"/>
        <dbReference type="ChEBI" id="CHEBI:17826"/>
        <dbReference type="ChEBI" id="CHEBI:29950"/>
        <dbReference type="ChEBI" id="CHEBI:50058"/>
        <dbReference type="ChEBI" id="CHEBI:57856"/>
        <dbReference type="ChEBI" id="CHEBI:57925"/>
        <dbReference type="ChEBI" id="CHEBI:59789"/>
        <dbReference type="ChEBI" id="CHEBI:183640"/>
        <dbReference type="EC" id="2.1.1.137"/>
    </reaction>
</comment>
<dbReference type="Proteomes" id="UP000005215">
    <property type="component" value="Unassembled WGS sequence"/>
</dbReference>
<reference evidence="11" key="2">
    <citation type="submission" date="2025-08" db="UniProtKB">
        <authorList>
            <consortium name="Ensembl"/>
        </authorList>
    </citation>
    <scope>IDENTIFICATION</scope>
</reference>
<dbReference type="GO" id="GO:0032259">
    <property type="term" value="P:methylation"/>
    <property type="evidence" value="ECO:0007669"/>
    <property type="project" value="Ensembl"/>
</dbReference>
<evidence type="ECO:0000313" key="12">
    <source>
        <dbReference type="Proteomes" id="UP000005215"/>
    </source>
</evidence>
<dbReference type="FunCoup" id="I3MN10">
    <property type="interactions" value="234"/>
</dbReference>
<accession>I3MN10</accession>
<proteinExistence type="inferred from homology"/>
<dbReference type="GO" id="GO:0009404">
    <property type="term" value="P:toxin metabolic process"/>
    <property type="evidence" value="ECO:0007669"/>
    <property type="project" value="Ensembl"/>
</dbReference>
<evidence type="ECO:0000256" key="8">
    <source>
        <dbReference type="ARBA" id="ARBA00048428"/>
    </source>
</evidence>
<dbReference type="STRING" id="43179.ENSSTOP00000012979"/>
<dbReference type="InParanoid" id="I3MN10"/>
<protein>
    <recommendedName>
        <fullName evidence="5">Arsenite methyltransferase</fullName>
        <ecNumber evidence="4">2.1.1.137</ecNumber>
    </recommendedName>
</protein>
<evidence type="ECO:0000256" key="7">
    <source>
        <dbReference type="ARBA" id="ARBA00047943"/>
    </source>
</evidence>
<dbReference type="AlphaFoldDB" id="I3MN10"/>
<dbReference type="EMBL" id="AGTP01072665">
    <property type="status" value="NOT_ANNOTATED_CDS"/>
    <property type="molecule type" value="Genomic_DNA"/>
</dbReference>